<dbReference type="KEGG" id="pco:PHACADRAFT_250646"/>
<dbReference type="EMBL" id="JH930469">
    <property type="protein sequence ID" value="EKM59871.1"/>
    <property type="molecule type" value="Genomic_DNA"/>
</dbReference>
<evidence type="ECO:0000313" key="3">
    <source>
        <dbReference type="Proteomes" id="UP000008370"/>
    </source>
</evidence>
<dbReference type="Pfam" id="PF20415">
    <property type="entry name" value="DUF6699"/>
    <property type="match status" value="1"/>
</dbReference>
<accession>K5VAJ4</accession>
<dbReference type="InterPro" id="IPR046522">
    <property type="entry name" value="DUF6699"/>
</dbReference>
<feature type="domain" description="DUF6699" evidence="1">
    <location>
        <begin position="155"/>
        <end position="308"/>
    </location>
</feature>
<dbReference type="InParanoid" id="K5VAJ4"/>
<keyword evidence="3" id="KW-1185">Reference proteome</keyword>
<dbReference type="GeneID" id="18914985"/>
<dbReference type="HOGENOM" id="CLU_066470_1_0_1"/>
<reference evidence="2 3" key="1">
    <citation type="journal article" date="2012" name="BMC Genomics">
        <title>Comparative genomics of the white-rot fungi, Phanerochaete carnosa and P. chrysosporium, to elucidate the genetic basis of the distinct wood types they colonize.</title>
        <authorList>
            <person name="Suzuki H."/>
            <person name="MacDonald J."/>
            <person name="Syed K."/>
            <person name="Salamov A."/>
            <person name="Hori C."/>
            <person name="Aerts A."/>
            <person name="Henrissat B."/>
            <person name="Wiebenga A."/>
            <person name="vanKuyk P.A."/>
            <person name="Barry K."/>
            <person name="Lindquist E."/>
            <person name="LaButti K."/>
            <person name="Lapidus A."/>
            <person name="Lucas S."/>
            <person name="Coutinho P."/>
            <person name="Gong Y."/>
            <person name="Samejima M."/>
            <person name="Mahadevan R."/>
            <person name="Abou-Zaid M."/>
            <person name="de Vries R.P."/>
            <person name="Igarashi K."/>
            <person name="Yadav J.S."/>
            <person name="Grigoriev I.V."/>
            <person name="Master E.R."/>
        </authorList>
    </citation>
    <scope>NUCLEOTIDE SEQUENCE [LARGE SCALE GENOMIC DNA]</scope>
    <source>
        <strain evidence="2 3">HHB-10118-sp</strain>
    </source>
</reference>
<evidence type="ECO:0000259" key="1">
    <source>
        <dbReference type="Pfam" id="PF20415"/>
    </source>
</evidence>
<protein>
    <recommendedName>
        <fullName evidence="1">DUF6699 domain-containing protein</fullName>
    </recommendedName>
</protein>
<name>K5VAJ4_PHACS</name>
<organism evidence="2 3">
    <name type="scientific">Phanerochaete carnosa (strain HHB-10118-sp)</name>
    <name type="common">White-rot fungus</name>
    <name type="synonym">Peniophora carnosa</name>
    <dbReference type="NCBI Taxonomy" id="650164"/>
    <lineage>
        <taxon>Eukaryota</taxon>
        <taxon>Fungi</taxon>
        <taxon>Dikarya</taxon>
        <taxon>Basidiomycota</taxon>
        <taxon>Agaricomycotina</taxon>
        <taxon>Agaricomycetes</taxon>
        <taxon>Polyporales</taxon>
        <taxon>Phanerochaetaceae</taxon>
        <taxon>Phanerochaete</taxon>
    </lineage>
</organism>
<dbReference type="RefSeq" id="XP_007392423.1">
    <property type="nucleotide sequence ID" value="XM_007392361.1"/>
</dbReference>
<dbReference type="Proteomes" id="UP000008370">
    <property type="component" value="Unassembled WGS sequence"/>
</dbReference>
<gene>
    <name evidence="2" type="ORF">PHACADRAFT_250646</name>
</gene>
<dbReference type="OrthoDB" id="3251728at2759"/>
<evidence type="ECO:0000313" key="2">
    <source>
        <dbReference type="EMBL" id="EKM59871.1"/>
    </source>
</evidence>
<dbReference type="AlphaFoldDB" id="K5VAJ4"/>
<sequence length="325" mass="37354">MAAPYGYQAFAYPQTPYLWPYFQQPVNSPFIPPQAQLPPSPNAGAGTRRVRFEDEEDVYRPRPPSWHAGMVGTAPPPNPAPFPSPPMIYTQLPTVVPLQPQAPTHHRRYSDGALPQAAWVQVPTWMPMYPQTLPQSQPQLHPLLSAENGHRSPIVFDLSFHTYEPRKHAPGSFSSSHLTQDEFSQTATYPSVTRILITCDEIPDWRVVLEPYREQPSNSGYLTVPVTNAPAPPITVHDVLYAIHRMLHRQIRQADWRKLSDERTTKVSRAYTRRTRTLSTTRAFEESQGVKWVDYLEDKYMFRGLVRHRGEQSFEHLRLLVQRKD</sequence>
<proteinExistence type="predicted"/>